<organism evidence="1 2">
    <name type="scientific">Syntrophaceticus schinkii</name>
    <dbReference type="NCBI Taxonomy" id="499207"/>
    <lineage>
        <taxon>Bacteria</taxon>
        <taxon>Bacillati</taxon>
        <taxon>Bacillota</taxon>
        <taxon>Clostridia</taxon>
        <taxon>Thermoanaerobacterales</taxon>
        <taxon>Thermoanaerobacterales Family III. Incertae Sedis</taxon>
        <taxon>Syntrophaceticus</taxon>
    </lineage>
</organism>
<dbReference type="EMBL" id="CDRZ01000257">
    <property type="protein sequence ID" value="CEO89732.1"/>
    <property type="molecule type" value="Genomic_DNA"/>
</dbReference>
<name>A0A0B7MPX1_9FIRM</name>
<gene>
    <name evidence="1" type="ORF">SSCH_590007</name>
</gene>
<dbReference type="InterPro" id="IPR012452">
    <property type="entry name" value="DUF1657"/>
</dbReference>
<reference evidence="2" key="1">
    <citation type="submission" date="2015-01" db="EMBL/GenBank/DDBJ databases">
        <authorList>
            <person name="Manzoor Shahid"/>
            <person name="Zubair Saima"/>
        </authorList>
    </citation>
    <scope>NUCLEOTIDE SEQUENCE [LARGE SCALE GENOMIC DNA]</scope>
    <source>
        <strain evidence="2">Sp3</strain>
    </source>
</reference>
<dbReference type="Proteomes" id="UP000046155">
    <property type="component" value="Unassembled WGS sequence"/>
</dbReference>
<protein>
    <submittedName>
        <fullName evidence="1">Uncharacterized protein</fullName>
    </submittedName>
</protein>
<sequence length="115" mass="13051">MRRGRFPIACIVGRRFCYSVKTVLRTEDVIIILLQMSGLTRIDLGLRAQNSINNNFIGGIDVTIGVKVNQVLASLESATAELKTFALDTQDKTLRRCFLIIPNSWRRLKTELRVE</sequence>
<keyword evidence="2" id="KW-1185">Reference proteome</keyword>
<dbReference type="AlphaFoldDB" id="A0A0B7MPX1"/>
<evidence type="ECO:0000313" key="1">
    <source>
        <dbReference type="EMBL" id="CEO89732.1"/>
    </source>
</evidence>
<dbReference type="Pfam" id="PF07870">
    <property type="entry name" value="DUF1657"/>
    <property type="match status" value="1"/>
</dbReference>
<evidence type="ECO:0000313" key="2">
    <source>
        <dbReference type="Proteomes" id="UP000046155"/>
    </source>
</evidence>
<proteinExistence type="predicted"/>
<accession>A0A0B7MPX1</accession>